<dbReference type="HOGENOM" id="CLU_1133931_0_0_1"/>
<evidence type="ECO:0000313" key="5">
    <source>
        <dbReference type="EMBL" id="KIP03808.1"/>
    </source>
</evidence>
<evidence type="ECO:0000256" key="1">
    <source>
        <dbReference type="ARBA" id="ARBA00004123"/>
    </source>
</evidence>
<dbReference type="Pfam" id="PF00172">
    <property type="entry name" value="Zn_clus"/>
    <property type="match status" value="1"/>
</dbReference>
<dbReference type="GO" id="GO:0000981">
    <property type="term" value="F:DNA-binding transcription factor activity, RNA polymerase II-specific"/>
    <property type="evidence" value="ECO:0007669"/>
    <property type="project" value="InterPro"/>
</dbReference>
<evidence type="ECO:0000256" key="2">
    <source>
        <dbReference type="ARBA" id="ARBA00023242"/>
    </source>
</evidence>
<comment type="subcellular location">
    <subcellularLocation>
        <location evidence="1">Nucleus</location>
    </subcellularLocation>
</comment>
<dbReference type="PROSITE" id="PS50048">
    <property type="entry name" value="ZN2_CY6_FUNGAL_2"/>
    <property type="match status" value="1"/>
</dbReference>
<dbReference type="PROSITE" id="PS00463">
    <property type="entry name" value="ZN2_CY6_FUNGAL_1"/>
    <property type="match status" value="1"/>
</dbReference>
<dbReference type="EMBL" id="KN840599">
    <property type="protein sequence ID" value="KIP03808.1"/>
    <property type="molecule type" value="Genomic_DNA"/>
</dbReference>
<dbReference type="PANTHER" id="PTHR31001">
    <property type="entry name" value="UNCHARACTERIZED TRANSCRIPTIONAL REGULATORY PROTEIN"/>
    <property type="match status" value="1"/>
</dbReference>
<dbReference type="CDD" id="cd00067">
    <property type="entry name" value="GAL4"/>
    <property type="match status" value="1"/>
</dbReference>
<dbReference type="STRING" id="745531.A0A0C3PEG1"/>
<dbReference type="AlphaFoldDB" id="A0A0C3PEG1"/>
<dbReference type="InterPro" id="IPR050613">
    <property type="entry name" value="Sec_Metabolite_Reg"/>
</dbReference>
<evidence type="ECO:0000259" key="4">
    <source>
        <dbReference type="PROSITE" id="PS50048"/>
    </source>
</evidence>
<dbReference type="SMART" id="SM00066">
    <property type="entry name" value="GAL4"/>
    <property type="match status" value="1"/>
</dbReference>
<dbReference type="Gene3D" id="4.10.240.10">
    <property type="entry name" value="Zn(2)-C6 fungal-type DNA-binding domain"/>
    <property type="match status" value="1"/>
</dbReference>
<sequence>MEFPDEAVKVPEAIDGEPPNSDVQRHVVQHVQRRRNRETVTCTECKRRKIRCSRDIPCYSCSARGAPESCRLPPRPQPHDKYVTRREFNDLVQRVDRIMNKLEAVSPASHVYDDPLHITPHPVHVPIFAADEPVPSSSVHQQNTPPVPPAPTHYALSAQALYDKPSPPVPSCTATTLPWILDPPLPTHEMPTSGGAMQLPPIANHGPPCSPQASSSFRAVLADLHVHPSGRRAILPLAAPTSPQA</sequence>
<feature type="domain" description="Zn(2)-C6 fungal-type" evidence="4">
    <location>
        <begin position="41"/>
        <end position="72"/>
    </location>
</feature>
<protein>
    <recommendedName>
        <fullName evidence="4">Zn(2)-C6 fungal-type domain-containing protein</fullName>
    </recommendedName>
</protein>
<feature type="region of interest" description="Disordered" evidence="3">
    <location>
        <begin position="1"/>
        <end position="23"/>
    </location>
</feature>
<dbReference type="InterPro" id="IPR001138">
    <property type="entry name" value="Zn2Cys6_DnaBD"/>
</dbReference>
<keyword evidence="6" id="KW-1185">Reference proteome</keyword>
<keyword evidence="2" id="KW-0539">Nucleus</keyword>
<dbReference type="GO" id="GO:0008270">
    <property type="term" value="F:zinc ion binding"/>
    <property type="evidence" value="ECO:0007669"/>
    <property type="project" value="InterPro"/>
</dbReference>
<name>A0A0C3PEG1_PHLG1</name>
<accession>A0A0C3PEG1</accession>
<dbReference type="PANTHER" id="PTHR31001:SF90">
    <property type="entry name" value="CENTROMERE DNA-BINDING PROTEIN COMPLEX CBF3 SUBUNIT B"/>
    <property type="match status" value="1"/>
</dbReference>
<evidence type="ECO:0000313" key="6">
    <source>
        <dbReference type="Proteomes" id="UP000053257"/>
    </source>
</evidence>
<dbReference type="OrthoDB" id="3362851at2759"/>
<gene>
    <name evidence="5" type="ORF">PHLGIDRAFT_37254</name>
</gene>
<dbReference type="Proteomes" id="UP000053257">
    <property type="component" value="Unassembled WGS sequence"/>
</dbReference>
<dbReference type="InterPro" id="IPR036864">
    <property type="entry name" value="Zn2-C6_fun-type_DNA-bd_sf"/>
</dbReference>
<reference evidence="5 6" key="1">
    <citation type="journal article" date="2014" name="PLoS Genet.">
        <title>Analysis of the Phlebiopsis gigantea genome, transcriptome and secretome provides insight into its pioneer colonization strategies of wood.</title>
        <authorList>
            <person name="Hori C."/>
            <person name="Ishida T."/>
            <person name="Igarashi K."/>
            <person name="Samejima M."/>
            <person name="Suzuki H."/>
            <person name="Master E."/>
            <person name="Ferreira P."/>
            <person name="Ruiz-Duenas F.J."/>
            <person name="Held B."/>
            <person name="Canessa P."/>
            <person name="Larrondo L.F."/>
            <person name="Schmoll M."/>
            <person name="Druzhinina I.S."/>
            <person name="Kubicek C.P."/>
            <person name="Gaskell J.A."/>
            <person name="Kersten P."/>
            <person name="St John F."/>
            <person name="Glasner J."/>
            <person name="Sabat G."/>
            <person name="Splinter BonDurant S."/>
            <person name="Syed K."/>
            <person name="Yadav J."/>
            <person name="Mgbeahuruike A.C."/>
            <person name="Kovalchuk A."/>
            <person name="Asiegbu F.O."/>
            <person name="Lackner G."/>
            <person name="Hoffmeister D."/>
            <person name="Rencoret J."/>
            <person name="Gutierrez A."/>
            <person name="Sun H."/>
            <person name="Lindquist E."/>
            <person name="Barry K."/>
            <person name="Riley R."/>
            <person name="Grigoriev I.V."/>
            <person name="Henrissat B."/>
            <person name="Kues U."/>
            <person name="Berka R.M."/>
            <person name="Martinez A.T."/>
            <person name="Covert S.F."/>
            <person name="Blanchette R.A."/>
            <person name="Cullen D."/>
        </authorList>
    </citation>
    <scope>NUCLEOTIDE SEQUENCE [LARGE SCALE GENOMIC DNA]</scope>
    <source>
        <strain evidence="5 6">11061_1 CR5-6</strain>
    </source>
</reference>
<evidence type="ECO:0000256" key="3">
    <source>
        <dbReference type="SAM" id="MobiDB-lite"/>
    </source>
</evidence>
<organism evidence="5 6">
    <name type="scientific">Phlebiopsis gigantea (strain 11061_1 CR5-6)</name>
    <name type="common">White-rot fungus</name>
    <name type="synonym">Peniophora gigantea</name>
    <dbReference type="NCBI Taxonomy" id="745531"/>
    <lineage>
        <taxon>Eukaryota</taxon>
        <taxon>Fungi</taxon>
        <taxon>Dikarya</taxon>
        <taxon>Basidiomycota</taxon>
        <taxon>Agaricomycotina</taxon>
        <taxon>Agaricomycetes</taxon>
        <taxon>Polyporales</taxon>
        <taxon>Phanerochaetaceae</taxon>
        <taxon>Phlebiopsis</taxon>
    </lineage>
</organism>
<dbReference type="SUPFAM" id="SSF57701">
    <property type="entry name" value="Zn2/Cys6 DNA-binding domain"/>
    <property type="match status" value="1"/>
</dbReference>
<dbReference type="GO" id="GO:0005634">
    <property type="term" value="C:nucleus"/>
    <property type="evidence" value="ECO:0007669"/>
    <property type="project" value="UniProtKB-SubCell"/>
</dbReference>
<proteinExistence type="predicted"/>